<evidence type="ECO:0000313" key="2">
    <source>
        <dbReference type="Proteomes" id="UP000620124"/>
    </source>
</evidence>
<gene>
    <name evidence="1" type="ORF">MVEN_01133400</name>
</gene>
<protein>
    <submittedName>
        <fullName evidence="1">Uncharacterized protein</fullName>
    </submittedName>
</protein>
<dbReference type="AlphaFoldDB" id="A0A8H7CXR4"/>
<accession>A0A8H7CXR4</accession>
<reference evidence="1" key="1">
    <citation type="submission" date="2020-05" db="EMBL/GenBank/DDBJ databases">
        <title>Mycena genomes resolve the evolution of fungal bioluminescence.</title>
        <authorList>
            <person name="Tsai I.J."/>
        </authorList>
    </citation>
    <scope>NUCLEOTIDE SEQUENCE</scope>
    <source>
        <strain evidence="1">CCC161011</strain>
    </source>
</reference>
<dbReference type="EMBL" id="JACAZI010000008">
    <property type="protein sequence ID" value="KAF7354444.1"/>
    <property type="molecule type" value="Genomic_DNA"/>
</dbReference>
<comment type="caution">
    <text evidence="1">The sequence shown here is derived from an EMBL/GenBank/DDBJ whole genome shotgun (WGS) entry which is preliminary data.</text>
</comment>
<organism evidence="1 2">
    <name type="scientific">Mycena venus</name>
    <dbReference type="NCBI Taxonomy" id="2733690"/>
    <lineage>
        <taxon>Eukaryota</taxon>
        <taxon>Fungi</taxon>
        <taxon>Dikarya</taxon>
        <taxon>Basidiomycota</taxon>
        <taxon>Agaricomycotina</taxon>
        <taxon>Agaricomycetes</taxon>
        <taxon>Agaricomycetidae</taxon>
        <taxon>Agaricales</taxon>
        <taxon>Marasmiineae</taxon>
        <taxon>Mycenaceae</taxon>
        <taxon>Mycena</taxon>
    </lineage>
</organism>
<proteinExistence type="predicted"/>
<sequence>MRRSQGHHVPSIQWRAASHLVTSYTMQSIRVSFSRTFNFTSGSGATDSSTGYYPRAGFEELMPIVHSLVSAVCRICRPYADTASFQLQDASLCDTFVCRLHSRCQSLFNYSLSTRTITILVGRMHRRHCIVCVLRCERNAITSMHLSSAGTRQVLGRSSWPGVAHLWPCHRRHCVLEALITVSILCLVCYQ</sequence>
<name>A0A8H7CXR4_9AGAR</name>
<evidence type="ECO:0000313" key="1">
    <source>
        <dbReference type="EMBL" id="KAF7354444.1"/>
    </source>
</evidence>
<keyword evidence="2" id="KW-1185">Reference proteome</keyword>
<dbReference type="Proteomes" id="UP000620124">
    <property type="component" value="Unassembled WGS sequence"/>
</dbReference>